<dbReference type="InterPro" id="IPR013656">
    <property type="entry name" value="PAS_4"/>
</dbReference>
<dbReference type="InterPro" id="IPR050482">
    <property type="entry name" value="Sensor_HK_TwoCompSys"/>
</dbReference>
<dbReference type="Gene3D" id="1.20.5.1930">
    <property type="match status" value="1"/>
</dbReference>
<keyword evidence="2" id="KW-0418">Kinase</keyword>
<dbReference type="Gene3D" id="3.30.450.40">
    <property type="match status" value="1"/>
</dbReference>
<dbReference type="AlphaFoldDB" id="A0A6J4RTV0"/>
<dbReference type="EMBL" id="CADCVI010000173">
    <property type="protein sequence ID" value="CAA9479087.1"/>
    <property type="molecule type" value="Genomic_DNA"/>
</dbReference>
<dbReference type="SMART" id="SM00091">
    <property type="entry name" value="PAS"/>
    <property type="match status" value="2"/>
</dbReference>
<dbReference type="NCBIfam" id="TIGR00229">
    <property type="entry name" value="sensory_box"/>
    <property type="match status" value="1"/>
</dbReference>
<name>A0A6J4RTV0_9ACTN</name>
<dbReference type="Pfam" id="PF13185">
    <property type="entry name" value="GAF_2"/>
    <property type="match status" value="1"/>
</dbReference>
<dbReference type="Pfam" id="PF02518">
    <property type="entry name" value="HATPase_c"/>
    <property type="match status" value="1"/>
</dbReference>
<dbReference type="InterPro" id="IPR036890">
    <property type="entry name" value="HATPase_C_sf"/>
</dbReference>
<dbReference type="GO" id="GO:0046983">
    <property type="term" value="F:protein dimerization activity"/>
    <property type="evidence" value="ECO:0007669"/>
    <property type="project" value="InterPro"/>
</dbReference>
<organism evidence="7">
    <name type="scientific">uncultured Rubrobacteraceae bacterium</name>
    <dbReference type="NCBI Taxonomy" id="349277"/>
    <lineage>
        <taxon>Bacteria</taxon>
        <taxon>Bacillati</taxon>
        <taxon>Actinomycetota</taxon>
        <taxon>Rubrobacteria</taxon>
        <taxon>Rubrobacterales</taxon>
        <taxon>Rubrobacteraceae</taxon>
        <taxon>environmental samples</taxon>
    </lineage>
</organism>
<evidence type="ECO:0000256" key="1">
    <source>
        <dbReference type="ARBA" id="ARBA00022679"/>
    </source>
</evidence>
<dbReference type="SMART" id="SM00065">
    <property type="entry name" value="GAF"/>
    <property type="match status" value="1"/>
</dbReference>
<dbReference type="InterPro" id="IPR029016">
    <property type="entry name" value="GAF-like_dom_sf"/>
</dbReference>
<feature type="domain" description="PAS" evidence="5">
    <location>
        <begin position="164"/>
        <end position="236"/>
    </location>
</feature>
<proteinExistence type="predicted"/>
<dbReference type="InterPro" id="IPR003594">
    <property type="entry name" value="HATPase_dom"/>
</dbReference>
<evidence type="ECO:0000313" key="7">
    <source>
        <dbReference type="EMBL" id="CAA9479087.1"/>
    </source>
</evidence>
<dbReference type="InterPro" id="IPR003018">
    <property type="entry name" value="GAF"/>
</dbReference>
<dbReference type="Gene3D" id="2.10.70.100">
    <property type="match status" value="1"/>
</dbReference>
<dbReference type="SUPFAM" id="SSF55874">
    <property type="entry name" value="ATPase domain of HSP90 chaperone/DNA topoisomerase II/histidine kinase"/>
    <property type="match status" value="1"/>
</dbReference>
<dbReference type="GO" id="GO:0000155">
    <property type="term" value="F:phosphorelay sensor kinase activity"/>
    <property type="evidence" value="ECO:0007669"/>
    <property type="project" value="InterPro"/>
</dbReference>
<dbReference type="SUPFAM" id="SSF55781">
    <property type="entry name" value="GAF domain-like"/>
    <property type="match status" value="1"/>
</dbReference>
<feature type="coiled-coil region" evidence="4">
    <location>
        <begin position="321"/>
        <end position="352"/>
    </location>
</feature>
<feature type="domain" description="PAS" evidence="5">
    <location>
        <begin position="558"/>
        <end position="601"/>
    </location>
</feature>
<dbReference type="InterPro" id="IPR011712">
    <property type="entry name" value="Sig_transdc_His_kin_sub3_dim/P"/>
</dbReference>
<keyword evidence="3" id="KW-0902">Two-component regulatory system</keyword>
<sequence length="910" mass="101064">MGERMDATKVDPAGRSEFIHLLRRCRATLIEDWRAAIAGTSFTPLSNAEVRRQLEGLTDQAIDLLLSESLDRGCAREIGAALAGMHYLSPEVIGRTQEVLAKHFRESIPSAYVGLLQPRVATLLAEVGVGFAGRARDIILREQEEIKGALLNEQKRTEEALRRSEASLAEAQQIAHVGHWDYDWERDTLFWSEEIFRIFGVTEEEFGKTFEDFYRFVHPEDTGLLVQGGRAALGGGPISTEHRIIRPDGEIRTVQQRLRFVFDEDRAPIEGAADPSGSGEETSQAKQYLNHILQMADQRNSGRIVGKPIRVVGTVQDITERKRAEEEVRRARDELEMRVQERTAELAQTNAELRTEIVRRMRSEEAQSILIEAGAVLSSSLDYRATLSGVASLVVPRLADWAAVDVLEEDGSLKRVAIAHKEPEKVDWARRLQEEYPSDPNAAQGAYQVVRTGRAEFFPVITDDMLVGLARDEEHLKLMRELGFTSAILVPLSARGRTLGVITLVSAESGHNYGDADLELARELARHAALAVDNARLYEEARGEIAERRRAEEALRSSRNELEIVMQGVTDGITAQDPTGRLVYANEAAANILGYPSTEALIEAPLAQVARRFEILDESGQPFPLEELPGRKALRGEQTHEVLLCYREVSTGKERWSVLKSAPVLGEQGRVLLAVNIFRDVTEGRRAEEALREVRKAERARIARDLHDRALQDLSYAVAEAQITRRLSEDPGLDERLNSVIEAMQRAGRALRSAVYDLRREGGERRSFVRLVESLVGLSRQMSPEREVELKVAEGFPEKLPEPASREMLSIMQEALTNTRRHSGARNVSVELGAQGGELLIEVRDNGRGFGSVIPSGIGLESMRERAASLDGVLEVESELGKGTIVRLRVPMQGLHGHRIGGEPNGDGAT</sequence>
<dbReference type="PANTHER" id="PTHR24421">
    <property type="entry name" value="NITRATE/NITRITE SENSOR PROTEIN NARX-RELATED"/>
    <property type="match status" value="1"/>
</dbReference>
<reference evidence="7" key="1">
    <citation type="submission" date="2020-02" db="EMBL/GenBank/DDBJ databases">
        <authorList>
            <person name="Meier V. D."/>
        </authorList>
    </citation>
    <scope>NUCLEOTIDE SEQUENCE</scope>
    <source>
        <strain evidence="7">AVDCRST_MAG25</strain>
    </source>
</reference>
<dbReference type="InterPro" id="IPR000014">
    <property type="entry name" value="PAS"/>
</dbReference>
<dbReference type="FunFam" id="3.30.450.40:FF:000035">
    <property type="entry name" value="PAS sensor protein"/>
    <property type="match status" value="1"/>
</dbReference>
<dbReference type="CDD" id="cd00130">
    <property type="entry name" value="PAS"/>
    <property type="match status" value="2"/>
</dbReference>
<keyword evidence="4" id="KW-0175">Coiled coil</keyword>
<evidence type="ECO:0000256" key="2">
    <source>
        <dbReference type="ARBA" id="ARBA00022777"/>
    </source>
</evidence>
<dbReference type="PROSITE" id="PS50113">
    <property type="entry name" value="PAC"/>
    <property type="match status" value="1"/>
</dbReference>
<dbReference type="SMART" id="SM00387">
    <property type="entry name" value="HATPase_c"/>
    <property type="match status" value="1"/>
</dbReference>
<dbReference type="InterPro" id="IPR013655">
    <property type="entry name" value="PAS_fold_3"/>
</dbReference>
<accession>A0A6J4RTV0</accession>
<gene>
    <name evidence="7" type="ORF">AVDCRST_MAG25-2645</name>
</gene>
<dbReference type="InterPro" id="IPR035965">
    <property type="entry name" value="PAS-like_dom_sf"/>
</dbReference>
<evidence type="ECO:0000259" key="6">
    <source>
        <dbReference type="PROSITE" id="PS50113"/>
    </source>
</evidence>
<dbReference type="SUPFAM" id="SSF55785">
    <property type="entry name" value="PYP-like sensor domain (PAS domain)"/>
    <property type="match status" value="2"/>
</dbReference>
<dbReference type="PROSITE" id="PS50112">
    <property type="entry name" value="PAS"/>
    <property type="match status" value="2"/>
</dbReference>
<dbReference type="CDD" id="cd16917">
    <property type="entry name" value="HATPase_UhpB-NarQ-NarX-like"/>
    <property type="match status" value="1"/>
</dbReference>
<dbReference type="Pfam" id="PF08447">
    <property type="entry name" value="PAS_3"/>
    <property type="match status" value="1"/>
</dbReference>
<protein>
    <recommendedName>
        <fullName evidence="8">Nitrogen regulation protein B</fullName>
    </recommendedName>
</protein>
<evidence type="ECO:0000256" key="4">
    <source>
        <dbReference type="SAM" id="Coils"/>
    </source>
</evidence>
<feature type="domain" description="PAC" evidence="6">
    <location>
        <begin position="638"/>
        <end position="693"/>
    </location>
</feature>
<dbReference type="Pfam" id="PF07730">
    <property type="entry name" value="HisKA_3"/>
    <property type="match status" value="1"/>
</dbReference>
<keyword evidence="1" id="KW-0808">Transferase</keyword>
<dbReference type="Pfam" id="PF08448">
    <property type="entry name" value="PAS_4"/>
    <property type="match status" value="1"/>
</dbReference>
<evidence type="ECO:0000259" key="5">
    <source>
        <dbReference type="PROSITE" id="PS50112"/>
    </source>
</evidence>
<dbReference type="InterPro" id="IPR000700">
    <property type="entry name" value="PAS-assoc_C"/>
</dbReference>
<evidence type="ECO:0008006" key="8">
    <source>
        <dbReference type="Google" id="ProtNLM"/>
    </source>
</evidence>
<dbReference type="GO" id="GO:0016020">
    <property type="term" value="C:membrane"/>
    <property type="evidence" value="ECO:0007669"/>
    <property type="project" value="InterPro"/>
</dbReference>
<dbReference type="Gene3D" id="3.30.565.10">
    <property type="entry name" value="Histidine kinase-like ATPase, C-terminal domain"/>
    <property type="match status" value="1"/>
</dbReference>
<dbReference type="Gene3D" id="3.30.450.20">
    <property type="entry name" value="PAS domain"/>
    <property type="match status" value="2"/>
</dbReference>
<evidence type="ECO:0000256" key="3">
    <source>
        <dbReference type="ARBA" id="ARBA00023012"/>
    </source>
</evidence>